<keyword evidence="1" id="KW-0812">Transmembrane</keyword>
<dbReference type="Proteomes" id="UP000823611">
    <property type="component" value="Unassembled WGS sequence"/>
</dbReference>
<comment type="caution">
    <text evidence="2">The sequence shown here is derived from an EMBL/GenBank/DDBJ whole genome shotgun (WGS) entry which is preliminary data.</text>
</comment>
<keyword evidence="1" id="KW-1133">Transmembrane helix</keyword>
<feature type="transmembrane region" description="Helical" evidence="1">
    <location>
        <begin position="46"/>
        <end position="65"/>
    </location>
</feature>
<keyword evidence="1" id="KW-0472">Membrane</keyword>
<evidence type="ECO:0000313" key="3">
    <source>
        <dbReference type="Proteomes" id="UP000823611"/>
    </source>
</evidence>
<proteinExistence type="predicted"/>
<sequence length="69" mass="7932">MEKTNSNTNVSYNEESEILDVANGDIIDMSQKTSVKVKENYKKKTAIKLIGAFIFAMFSLFIYLFSKKR</sequence>
<evidence type="ECO:0000256" key="1">
    <source>
        <dbReference type="SAM" id="Phobius"/>
    </source>
</evidence>
<dbReference type="EMBL" id="JADIMX010000052">
    <property type="protein sequence ID" value="MBO8434218.1"/>
    <property type="molecule type" value="Genomic_DNA"/>
</dbReference>
<organism evidence="2 3">
    <name type="scientific">Candidatus Fimicola merdigallinarum</name>
    <dbReference type="NCBI Taxonomy" id="2840819"/>
    <lineage>
        <taxon>Bacteria</taxon>
        <taxon>Bacillati</taxon>
        <taxon>Bacillota</taxon>
        <taxon>Clostridia</taxon>
        <taxon>Lachnospirales</taxon>
        <taxon>Lachnospiraceae</taxon>
        <taxon>Lachnospiraceae incertae sedis</taxon>
        <taxon>Candidatus Fimicola</taxon>
    </lineage>
</organism>
<name>A0A9D9DWQ6_9FIRM</name>
<reference evidence="2" key="2">
    <citation type="journal article" date="2021" name="PeerJ">
        <title>Extensive microbial diversity within the chicken gut microbiome revealed by metagenomics and culture.</title>
        <authorList>
            <person name="Gilroy R."/>
            <person name="Ravi A."/>
            <person name="Getino M."/>
            <person name="Pursley I."/>
            <person name="Horton D.L."/>
            <person name="Alikhan N.F."/>
            <person name="Baker D."/>
            <person name="Gharbi K."/>
            <person name="Hall N."/>
            <person name="Watson M."/>
            <person name="Adriaenssens E.M."/>
            <person name="Foster-Nyarko E."/>
            <person name="Jarju S."/>
            <person name="Secka A."/>
            <person name="Antonio M."/>
            <person name="Oren A."/>
            <person name="Chaudhuri R.R."/>
            <person name="La Ragione R."/>
            <person name="Hildebrand F."/>
            <person name="Pallen M.J."/>
        </authorList>
    </citation>
    <scope>NUCLEOTIDE SEQUENCE</scope>
    <source>
        <strain evidence="2">F6-4510</strain>
    </source>
</reference>
<protein>
    <submittedName>
        <fullName evidence="2">Uncharacterized protein</fullName>
    </submittedName>
</protein>
<accession>A0A9D9DWQ6</accession>
<reference evidence="2" key="1">
    <citation type="submission" date="2020-10" db="EMBL/GenBank/DDBJ databases">
        <authorList>
            <person name="Gilroy R."/>
        </authorList>
    </citation>
    <scope>NUCLEOTIDE SEQUENCE</scope>
    <source>
        <strain evidence="2">F6-4510</strain>
    </source>
</reference>
<evidence type="ECO:0000313" key="2">
    <source>
        <dbReference type="EMBL" id="MBO8434218.1"/>
    </source>
</evidence>
<gene>
    <name evidence="2" type="ORF">IAC55_02695</name>
</gene>
<dbReference type="AlphaFoldDB" id="A0A9D9DWQ6"/>